<dbReference type="PANTHER" id="PTHR38850">
    <property type="entry name" value="CERATO-PLATANIN"/>
    <property type="match status" value="1"/>
</dbReference>
<keyword evidence="4" id="KW-0732">Signal</keyword>
<keyword evidence="6" id="KW-1185">Reference proteome</keyword>
<evidence type="ECO:0000313" key="6">
    <source>
        <dbReference type="Proteomes" id="UP001583172"/>
    </source>
</evidence>
<evidence type="ECO:0000256" key="1">
    <source>
        <dbReference type="ARBA" id="ARBA00004613"/>
    </source>
</evidence>
<sequence length="211" mass="23034">MVAFITILAALAAVVSAQIYGITPHDMYSSSVGVLGCKIDTNRVAYWPMGVDCNNICVRVKYQSRSVDLLRIDQSGGAYDISYDAYNYLVTGQSAQVRPITGGAVNMEVENIHPSNCVKYLRAGGLPLSASNSMNYVASCLQQPNSWVAQNYRLFNIQDPVCHWGYDEPCTLDLSKSNQPTCPHQLGTTDGRLPDTVFNIEYGTGRVVPAP</sequence>
<accession>A0ABR3VCD5</accession>
<comment type="similarity">
    <text evidence="2">Belongs to the cerato-platanin family.</text>
</comment>
<dbReference type="Gene3D" id="2.40.40.10">
    <property type="entry name" value="RlpA-like domain"/>
    <property type="match status" value="1"/>
</dbReference>
<comment type="subcellular location">
    <subcellularLocation>
        <location evidence="1">Secreted</location>
    </subcellularLocation>
</comment>
<evidence type="ECO:0000256" key="3">
    <source>
        <dbReference type="ARBA" id="ARBA00022525"/>
    </source>
</evidence>
<dbReference type="InterPro" id="IPR036908">
    <property type="entry name" value="RlpA-like_sf"/>
</dbReference>
<proteinExistence type="inferred from homology"/>
<evidence type="ECO:0000256" key="4">
    <source>
        <dbReference type="SAM" id="SignalP"/>
    </source>
</evidence>
<evidence type="ECO:0008006" key="7">
    <source>
        <dbReference type="Google" id="ProtNLM"/>
    </source>
</evidence>
<comment type="caution">
    <text evidence="5">The sequence shown here is derived from an EMBL/GenBank/DDBJ whole genome shotgun (WGS) entry which is preliminary data.</text>
</comment>
<evidence type="ECO:0000256" key="2">
    <source>
        <dbReference type="ARBA" id="ARBA00010421"/>
    </source>
</evidence>
<dbReference type="EMBL" id="JAZGSY010000161">
    <property type="protein sequence ID" value="KAL1839359.1"/>
    <property type="molecule type" value="Genomic_DNA"/>
</dbReference>
<dbReference type="InterPro" id="IPR010829">
    <property type="entry name" value="Cerato-platanin"/>
</dbReference>
<keyword evidence="3" id="KW-0964">Secreted</keyword>
<dbReference type="PANTHER" id="PTHR38850:SF2">
    <property type="entry name" value="CERATO-PLATANIN"/>
    <property type="match status" value="1"/>
</dbReference>
<dbReference type="Proteomes" id="UP001583172">
    <property type="component" value="Unassembled WGS sequence"/>
</dbReference>
<reference evidence="5 6" key="1">
    <citation type="journal article" date="2024" name="Commun. Biol.">
        <title>Comparative genomic analysis of thermophilic fungi reveals convergent evolutionary adaptations and gene losses.</title>
        <authorList>
            <person name="Steindorff A.S."/>
            <person name="Aguilar-Pontes M.V."/>
            <person name="Robinson A.J."/>
            <person name="Andreopoulos B."/>
            <person name="LaButti K."/>
            <person name="Kuo A."/>
            <person name="Mondo S."/>
            <person name="Riley R."/>
            <person name="Otillar R."/>
            <person name="Haridas S."/>
            <person name="Lipzen A."/>
            <person name="Grimwood J."/>
            <person name="Schmutz J."/>
            <person name="Clum A."/>
            <person name="Reid I.D."/>
            <person name="Moisan M.C."/>
            <person name="Butler G."/>
            <person name="Nguyen T.T.M."/>
            <person name="Dewar K."/>
            <person name="Conant G."/>
            <person name="Drula E."/>
            <person name="Henrissat B."/>
            <person name="Hansel C."/>
            <person name="Singer S."/>
            <person name="Hutchinson M.I."/>
            <person name="de Vries R.P."/>
            <person name="Natvig D.O."/>
            <person name="Powell A.J."/>
            <person name="Tsang A."/>
            <person name="Grigoriev I.V."/>
        </authorList>
    </citation>
    <scope>NUCLEOTIDE SEQUENCE [LARGE SCALE GENOMIC DNA]</scope>
    <source>
        <strain evidence="5 6">CBS 620.91</strain>
    </source>
</reference>
<gene>
    <name evidence="5" type="ORF">VTJ49DRAFT_1594</name>
</gene>
<feature type="signal peptide" evidence="4">
    <location>
        <begin position="1"/>
        <end position="17"/>
    </location>
</feature>
<feature type="chain" id="PRO_5045752646" description="Cerato-platanin" evidence="4">
    <location>
        <begin position="18"/>
        <end position="211"/>
    </location>
</feature>
<name>A0ABR3VCD5_HUMIN</name>
<evidence type="ECO:0000313" key="5">
    <source>
        <dbReference type="EMBL" id="KAL1839359.1"/>
    </source>
</evidence>
<organism evidence="5 6">
    <name type="scientific">Humicola insolens</name>
    <name type="common">Soft-rot fungus</name>
    <dbReference type="NCBI Taxonomy" id="85995"/>
    <lineage>
        <taxon>Eukaryota</taxon>
        <taxon>Fungi</taxon>
        <taxon>Dikarya</taxon>
        <taxon>Ascomycota</taxon>
        <taxon>Pezizomycotina</taxon>
        <taxon>Sordariomycetes</taxon>
        <taxon>Sordariomycetidae</taxon>
        <taxon>Sordariales</taxon>
        <taxon>Chaetomiaceae</taxon>
        <taxon>Mycothermus</taxon>
    </lineage>
</organism>
<dbReference type="Pfam" id="PF07249">
    <property type="entry name" value="Cerato-platanin"/>
    <property type="match status" value="1"/>
</dbReference>
<protein>
    <recommendedName>
        <fullName evidence="7">Cerato-platanin</fullName>
    </recommendedName>
</protein>